<dbReference type="InterPro" id="IPR050090">
    <property type="entry name" value="Tyrosine_recombinase_XerCD"/>
</dbReference>
<dbReference type="Gene3D" id="1.10.150.130">
    <property type="match status" value="1"/>
</dbReference>
<dbReference type="Pfam" id="PF02899">
    <property type="entry name" value="Phage_int_SAM_1"/>
    <property type="match status" value="1"/>
</dbReference>
<reference evidence="5 6" key="1">
    <citation type="journal article" date="1996" name="Mol. Microbiol.">
        <title>A set of ordered cosmids and a detailed genetic and physical map for the 8 Mb Streptomyces coelicolor A3(2) chromosome.</title>
        <authorList>
            <person name="Redenbach M."/>
            <person name="Kieser H.M."/>
            <person name="Denapaite D."/>
            <person name="Eichner A."/>
            <person name="Cullum J."/>
            <person name="Kinashi H."/>
            <person name="Hopwood D.A."/>
        </authorList>
    </citation>
    <scope>NUCLEOTIDE SEQUENCE [LARGE SCALE GENOMIC DNA]</scope>
    <source>
        <strain evidence="6">ATCC BAA-471 / A3(2) / M145</strain>
    </source>
</reference>
<dbReference type="AlphaFoldDB" id="Q9F2Z7"/>
<dbReference type="InterPro" id="IPR010998">
    <property type="entry name" value="Integrase_recombinase_N"/>
</dbReference>
<sequence>MPVLIDEDLCFEDAAGPRPTMVMSLWLRELPLSGAPSPKSWRTYAQALKSWAEFLDARRIPVFADRQRLREALSMYAEYRLSGPLEARLSPASWNLAVRTLSSFYQWAAAEGHAPTVPFSYVRQSMTCPDGARVEVTRNLATVRTGNAHATRKYLEKPYADLLMRALAGNDPTGERDVSFRGRETGRNAAVIGLALSSGLRSQEFTYLTVYEVPPLRRRRTAVPVSLVLAPPTAKGRKGRSTWIGSEDLARVHDYIGWERAAAAEGSRWRPRDPLFVEAPTHDGALINGTRRRWHSLTPAERLRLVAPGGGSALLAVQAGGKPFVDWATVLRRTAQRIRDRFEPSFPHVHPHVTRHTFAMATLERLVRGYYQQAAQLVVDAGGDDALALYLTKADPLLVLRDLLGHTSAVTTQAYLHLLDTQRIYRDAYATAGGALAVDSDVVAEFEDEV</sequence>
<dbReference type="GO" id="GO:0003677">
    <property type="term" value="F:DNA binding"/>
    <property type="evidence" value="ECO:0007669"/>
    <property type="project" value="UniProtKB-UniRule"/>
</dbReference>
<evidence type="ECO:0000256" key="1">
    <source>
        <dbReference type="ARBA" id="ARBA00023125"/>
    </source>
</evidence>
<dbReference type="HOGENOM" id="CLU_548376_0_0_11"/>
<accession>Q9F2Z7</accession>
<dbReference type="GO" id="GO:0006310">
    <property type="term" value="P:DNA recombination"/>
    <property type="evidence" value="ECO:0000318"/>
    <property type="project" value="GO_Central"/>
</dbReference>
<dbReference type="CDD" id="cd00397">
    <property type="entry name" value="DNA_BRE_C"/>
    <property type="match status" value="1"/>
</dbReference>
<dbReference type="InterPro" id="IPR011010">
    <property type="entry name" value="DNA_brk_join_enz"/>
</dbReference>
<dbReference type="GO" id="GO:0007059">
    <property type="term" value="P:chromosome segregation"/>
    <property type="evidence" value="ECO:0000318"/>
    <property type="project" value="GO_Central"/>
</dbReference>
<dbReference type="Gene3D" id="1.10.443.10">
    <property type="entry name" value="Intergrase catalytic core"/>
    <property type="match status" value="1"/>
</dbReference>
<dbReference type="InterPro" id="IPR044068">
    <property type="entry name" value="CB"/>
</dbReference>
<keyword evidence="2" id="KW-0233">DNA recombination</keyword>
<dbReference type="PATRIC" id="fig|100226.15.peg.4418"/>
<evidence type="ECO:0000313" key="6">
    <source>
        <dbReference type="Proteomes" id="UP000001973"/>
    </source>
</evidence>
<dbReference type="eggNOG" id="COG4974">
    <property type="taxonomic scope" value="Bacteria"/>
</dbReference>
<dbReference type="PANTHER" id="PTHR30349">
    <property type="entry name" value="PHAGE INTEGRASE-RELATED"/>
    <property type="match status" value="1"/>
</dbReference>
<dbReference type="EMBL" id="AL939119">
    <property type="protein sequence ID" value="CAC08306.1"/>
    <property type="molecule type" value="Genomic_DNA"/>
</dbReference>
<evidence type="ECO:0000256" key="3">
    <source>
        <dbReference type="PROSITE-ProRule" id="PRU01248"/>
    </source>
</evidence>
<dbReference type="Proteomes" id="UP000001973">
    <property type="component" value="Chromosome"/>
</dbReference>
<dbReference type="PaxDb" id="100226-SCO4350"/>
<dbReference type="PANTHER" id="PTHR30349:SF64">
    <property type="entry name" value="PROPHAGE INTEGRASE INTD-RELATED"/>
    <property type="match status" value="1"/>
</dbReference>
<dbReference type="InterPro" id="IPR013762">
    <property type="entry name" value="Integrase-like_cat_sf"/>
</dbReference>
<keyword evidence="6" id="KW-1185">Reference proteome</keyword>
<proteinExistence type="predicted"/>
<reference evidence="5 6" key="2">
    <citation type="journal article" date="2002" name="Nature">
        <title>Complete genome sequence of the model actinomycete Streptomyces coelicolor A3(2).</title>
        <authorList>
            <person name="Bentley S.D."/>
            <person name="Chater K.F."/>
            <person name="Cerdeno-Tarraga A.M."/>
            <person name="Challis G.L."/>
            <person name="Thomson N.R."/>
            <person name="James K.D."/>
            <person name="Harris D.E."/>
            <person name="Quail M.A."/>
            <person name="Kieser H."/>
            <person name="Harper D."/>
            <person name="Bateman A."/>
            <person name="Brown S."/>
            <person name="Chandra G."/>
            <person name="Chen C.W."/>
            <person name="Collins M."/>
            <person name="Cronin A."/>
            <person name="Fraser A."/>
            <person name="Goble A."/>
            <person name="Hidalgo J."/>
            <person name="Hornsby T."/>
            <person name="Howarth S."/>
            <person name="Huang C.H."/>
            <person name="Kieser T."/>
            <person name="Larke L."/>
            <person name="Murphy L."/>
            <person name="Oliver K."/>
            <person name="O'Neil S."/>
            <person name="Rabbinowitsch E."/>
            <person name="Rajandream M.A."/>
            <person name="Rutherford K."/>
            <person name="Rutter S."/>
            <person name="Seeger K."/>
            <person name="Saunders D."/>
            <person name="Sharp S."/>
            <person name="Squares R."/>
            <person name="Squares S."/>
            <person name="Taylor K."/>
            <person name="Warren T."/>
            <person name="Wietzorrek A."/>
            <person name="Woodward J."/>
            <person name="Barrell B.G."/>
            <person name="Parkhill J."/>
            <person name="Hopwood D.A."/>
        </authorList>
    </citation>
    <scope>NUCLEOTIDE SEQUENCE [LARGE SCALE GENOMIC DNA]</scope>
    <source>
        <strain evidence="6">ATCC BAA-471 / A3(2) / M145</strain>
    </source>
</reference>
<gene>
    <name evidence="5" type="ordered locus">SCO4350</name>
    <name evidence="5" type="ORF">SCD19.05c</name>
</gene>
<evidence type="ECO:0000313" key="5">
    <source>
        <dbReference type="EMBL" id="CAC08306.1"/>
    </source>
</evidence>
<dbReference type="PROSITE" id="PS51900">
    <property type="entry name" value="CB"/>
    <property type="match status" value="1"/>
</dbReference>
<evidence type="ECO:0000259" key="4">
    <source>
        <dbReference type="PROSITE" id="PS51900"/>
    </source>
</evidence>
<dbReference type="GO" id="GO:0009009">
    <property type="term" value="F:site-specific recombinase activity"/>
    <property type="evidence" value="ECO:0000318"/>
    <property type="project" value="GO_Central"/>
</dbReference>
<dbReference type="OrthoDB" id="4020134at2"/>
<keyword evidence="1 3" id="KW-0238">DNA-binding</keyword>
<evidence type="ECO:0000256" key="2">
    <source>
        <dbReference type="ARBA" id="ARBA00023172"/>
    </source>
</evidence>
<protein>
    <submittedName>
        <fullName evidence="5">Integrase</fullName>
    </submittedName>
</protein>
<dbReference type="InterPro" id="IPR004107">
    <property type="entry name" value="Integrase_SAM-like_N"/>
</dbReference>
<dbReference type="SUPFAM" id="SSF56349">
    <property type="entry name" value="DNA breaking-rejoining enzymes"/>
    <property type="match status" value="1"/>
</dbReference>
<organism evidence="5 6">
    <name type="scientific">Streptomyces coelicolor (strain ATCC BAA-471 / A3(2) / M145)</name>
    <dbReference type="NCBI Taxonomy" id="100226"/>
    <lineage>
        <taxon>Bacteria</taxon>
        <taxon>Bacillati</taxon>
        <taxon>Actinomycetota</taxon>
        <taxon>Actinomycetes</taxon>
        <taxon>Kitasatosporales</taxon>
        <taxon>Streptomycetaceae</taxon>
        <taxon>Streptomyces</taxon>
        <taxon>Streptomyces albidoflavus group</taxon>
    </lineage>
</organism>
<dbReference type="RefSeq" id="WP_011029596.1">
    <property type="nucleotide sequence ID" value="NC_003888.3"/>
</dbReference>
<name>Q9F2Z7_STRCO</name>
<feature type="domain" description="Core-binding (CB)" evidence="4">
    <location>
        <begin position="21"/>
        <end position="109"/>
    </location>
</feature>
<dbReference type="PhylomeDB" id="Q9F2Z7"/>
<dbReference type="STRING" id="100226.gene:17761995"/>
<dbReference type="InParanoid" id="Q9F2Z7"/>
<dbReference type="EMBL" id="AL645882">
    <property type="protein sequence ID" value="CAC08306.1"/>
    <property type="molecule type" value="Genomic_DNA"/>
</dbReference>
<dbReference type="KEGG" id="sco:SCO4350"/>